<proteinExistence type="predicted"/>
<reference evidence="2 3" key="1">
    <citation type="journal article" date="2021" name="Int. J. Syst. Evol. Microbiol.">
        <title>Amazonocrinis nigriterrae gen. nov., sp. nov., Atlanticothrix silvestris gen. nov., sp. nov. and Dendronalium phyllosphericum gen. nov., sp. nov., nostocacean cyanobacteria from Brazilian environments.</title>
        <authorList>
            <person name="Alvarenga D.O."/>
            <person name="Andreote A.P.D."/>
            <person name="Branco L.H.Z."/>
            <person name="Delbaje E."/>
            <person name="Cruz R.B."/>
            <person name="Varani A.M."/>
            <person name="Fiore M.F."/>
        </authorList>
    </citation>
    <scope>NUCLEOTIDE SEQUENCE [LARGE SCALE GENOMIC DNA]</scope>
    <source>
        <strain evidence="2 3">CENA369</strain>
    </source>
</reference>
<feature type="compositionally biased region" description="Low complexity" evidence="1">
    <location>
        <begin position="159"/>
        <end position="179"/>
    </location>
</feature>
<sequence length="609" mass="68126">MSSGSSGRYQSRLFNFVHQQSRRLTQQWEHTFRHLQVASKWGVELLLTRIHQLFESVESAGKTLSAKESQPRLKLQPSDREFQAETPQNADIAIQRVLESVHNLPSAEIIATPVRGAEEQGSRGAEEQKRIRNSPLSNASRLKSGDPPTALAPQHSALSTQHSPLSTQHSSLSTQHSPLPTQHSLLSLWRKFVHPKSNPSLPQSLTITDNSAASLNHLKPEDSLKQIPIVQGIATNLVNRKLVLVCANNEILDILTPQQQAKLEDRIISEVANYWHSWRLAEAKQQTNLLPEINQLLTKLTGKNAANTPALTEGTPEDLLNPNRVLGFLDKFVAKLEANAIIPVQQRSQGIVRVAQTQLNIFIYGKEQLAAREKITVTADDLPTQTLDFQDLLEAALNYFFGVSKGKKLEMSYSDEQSQAKLLDYRRSIFLPKSNQLQNDDLTVDPWLNWDDLFGNSARVTNNLVIPSPSIDPALAPGLSTPRFPSKKLIQQPRAGSGLVQNKKPACDRTSTQKTSRKLTSAKQTRASISQSTTESSKGEISPQHRQGAEVEAKPDWIETKAILMGYEKHPLELLLEWLDRAMLWLEKIFVNIFYFFQGLLGAKKASRH</sequence>
<protein>
    <submittedName>
        <fullName evidence="2">Uncharacterized protein</fullName>
    </submittedName>
</protein>
<organism evidence="2 3">
    <name type="scientific">Dendronalium phyllosphericum CENA369</name>
    <dbReference type="NCBI Taxonomy" id="1725256"/>
    <lineage>
        <taxon>Bacteria</taxon>
        <taxon>Bacillati</taxon>
        <taxon>Cyanobacteriota</taxon>
        <taxon>Cyanophyceae</taxon>
        <taxon>Nostocales</taxon>
        <taxon>Nostocaceae</taxon>
        <taxon>Dendronalium</taxon>
        <taxon>Dendronalium phyllosphericum</taxon>
    </lineage>
</organism>
<dbReference type="RefSeq" id="WP_214434733.1">
    <property type="nucleotide sequence ID" value="NZ_CAWPUQ010000140.1"/>
</dbReference>
<name>A0A8J7ID37_9NOST</name>
<evidence type="ECO:0000313" key="2">
    <source>
        <dbReference type="EMBL" id="MBH8575982.1"/>
    </source>
</evidence>
<feature type="compositionally biased region" description="Polar residues" evidence="1">
    <location>
        <begin position="509"/>
        <end position="536"/>
    </location>
</feature>
<feature type="region of interest" description="Disordered" evidence="1">
    <location>
        <begin position="112"/>
        <end position="179"/>
    </location>
</feature>
<feature type="region of interest" description="Disordered" evidence="1">
    <location>
        <begin position="491"/>
        <end position="551"/>
    </location>
</feature>
<comment type="caution">
    <text evidence="2">The sequence shown here is derived from an EMBL/GenBank/DDBJ whole genome shotgun (WGS) entry which is preliminary data.</text>
</comment>
<feature type="compositionally biased region" description="Basic and acidic residues" evidence="1">
    <location>
        <begin position="116"/>
        <end position="130"/>
    </location>
</feature>
<evidence type="ECO:0000313" key="3">
    <source>
        <dbReference type="Proteomes" id="UP000662314"/>
    </source>
</evidence>
<accession>A0A8J7ID37</accession>
<dbReference type="Proteomes" id="UP000662314">
    <property type="component" value="Unassembled WGS sequence"/>
</dbReference>
<evidence type="ECO:0000256" key="1">
    <source>
        <dbReference type="SAM" id="MobiDB-lite"/>
    </source>
</evidence>
<gene>
    <name evidence="2" type="ORF">I8752_23875</name>
</gene>
<keyword evidence="3" id="KW-1185">Reference proteome</keyword>
<dbReference type="EMBL" id="JAECZA010000215">
    <property type="protein sequence ID" value="MBH8575982.1"/>
    <property type="molecule type" value="Genomic_DNA"/>
</dbReference>
<dbReference type="AlphaFoldDB" id="A0A8J7ID37"/>